<dbReference type="PANTHER" id="PTHR21166">
    <property type="entry name" value="CELL DIVISION CONTROL PROTEIN 24 OB DOMAIN-CONTAINING PROTEIN-RELATED"/>
    <property type="match status" value="1"/>
</dbReference>
<dbReference type="PANTHER" id="PTHR21166:SF2">
    <property type="entry name" value="CELL DIVISION CONTROL PROTEIN 24 OB DOMAIN-CONTAINING PROTEIN-RELATED"/>
    <property type="match status" value="1"/>
</dbReference>
<accession>A0A420IVH0</accession>
<dbReference type="GO" id="GO:0003697">
    <property type="term" value="F:single-stranded DNA binding"/>
    <property type="evidence" value="ECO:0007669"/>
    <property type="project" value="TreeGrafter"/>
</dbReference>
<sequence>MLQLKPSDNVRISIDSFYKREVQAGQHVTNDLRSEPGDGFTETEIMNTLDPLSRDWDPDREYEKVAICRLNPGPKAVTFLGKIVNFSTRFGSSAEQPRAKGWHHLIIKDGTAALSMKLYFAVVPYPLQLGQLLTFWTAFVSEKLHNNTQQPISMTKISANMFPGRVISDHVLIHHSTSTSDICRRPLEYQAGQELPLLTTLDSYLRSAQEEIKGIKILVVVKSISPIRKIKRNDSNEEYRLTDVGVMDNTAETRLTLWNELNPSARTWKPERTVLLISNPGFRPPNPSISCSQGSLRILRDTMIEIDPDFRNADLLRQWAQSKIRRDTITWESTEDEKDFEDLEGGTVRKFFTLADLDNCTCFNWNRTFTGFINVIIRNLNLHRMHRRNKLICGILLYSNSSISECATCGKLVYLLPNANLVGQLLDETGCIDGSSLIWSPSAWEKLFGRPSEVVASWSREECTSFEQYLCFMRVHLCVGWRRVKMCPDERKKIGRLCVLGVQM</sequence>
<name>A0A420IVH0_9PEZI</name>
<dbReference type="GO" id="GO:0000712">
    <property type="term" value="P:resolution of meiotic recombination intermediates"/>
    <property type="evidence" value="ECO:0007669"/>
    <property type="project" value="TreeGrafter"/>
</dbReference>
<dbReference type="AlphaFoldDB" id="A0A420IVH0"/>
<evidence type="ECO:0000313" key="1">
    <source>
        <dbReference type="EMBL" id="RKF78544.1"/>
    </source>
</evidence>
<evidence type="ECO:0000313" key="2">
    <source>
        <dbReference type="Proteomes" id="UP000285326"/>
    </source>
</evidence>
<dbReference type="EMBL" id="MCBS01021062">
    <property type="protein sequence ID" value="RKF78544.1"/>
    <property type="molecule type" value="Genomic_DNA"/>
</dbReference>
<dbReference type="GO" id="GO:0008310">
    <property type="term" value="F:single-stranded DNA 3'-5' DNA exonuclease activity"/>
    <property type="evidence" value="ECO:0007669"/>
    <property type="project" value="TreeGrafter"/>
</dbReference>
<gene>
    <name evidence="1" type="ORF">GcM1_210019</name>
</gene>
<dbReference type="InterPro" id="IPR012340">
    <property type="entry name" value="NA-bd_OB-fold"/>
</dbReference>
<protein>
    <submittedName>
        <fullName evidence="1">Putative nucleic acid-binding protein</fullName>
    </submittedName>
</protein>
<dbReference type="Proteomes" id="UP000285326">
    <property type="component" value="Unassembled WGS sequence"/>
</dbReference>
<proteinExistence type="predicted"/>
<dbReference type="Gene3D" id="2.40.50.140">
    <property type="entry name" value="Nucleic acid-binding proteins"/>
    <property type="match status" value="1"/>
</dbReference>
<comment type="caution">
    <text evidence="1">The sequence shown here is derived from an EMBL/GenBank/DDBJ whole genome shotgun (WGS) entry which is preliminary data.</text>
</comment>
<reference evidence="1 2" key="1">
    <citation type="journal article" date="2018" name="BMC Genomics">
        <title>Comparative genome analyses reveal sequence features reflecting distinct modes of host-adaptation between dicot and monocot powdery mildew.</title>
        <authorList>
            <person name="Wu Y."/>
            <person name="Ma X."/>
            <person name="Pan Z."/>
            <person name="Kale S.D."/>
            <person name="Song Y."/>
            <person name="King H."/>
            <person name="Zhang Q."/>
            <person name="Presley C."/>
            <person name="Deng X."/>
            <person name="Wei C.I."/>
            <person name="Xiao S."/>
        </authorList>
    </citation>
    <scope>NUCLEOTIDE SEQUENCE [LARGE SCALE GENOMIC DNA]</scope>
    <source>
        <strain evidence="1">UMSG1</strain>
    </source>
</reference>
<dbReference type="SUPFAM" id="SSF50249">
    <property type="entry name" value="Nucleic acid-binding proteins"/>
    <property type="match status" value="1"/>
</dbReference>
<organism evidence="1 2">
    <name type="scientific">Golovinomyces cichoracearum</name>
    <dbReference type="NCBI Taxonomy" id="62708"/>
    <lineage>
        <taxon>Eukaryota</taxon>
        <taxon>Fungi</taxon>
        <taxon>Dikarya</taxon>
        <taxon>Ascomycota</taxon>
        <taxon>Pezizomycotina</taxon>
        <taxon>Leotiomycetes</taxon>
        <taxon>Erysiphales</taxon>
        <taxon>Erysiphaceae</taxon>
        <taxon>Golovinomyces</taxon>
    </lineage>
</organism>
<dbReference type="InterPro" id="IPR052469">
    <property type="entry name" value="MEIOB"/>
</dbReference>